<evidence type="ECO:0000313" key="1">
    <source>
        <dbReference type="EMBL" id="GAH18958.1"/>
    </source>
</evidence>
<name>X1FE13_9ZZZZ</name>
<dbReference type="EMBL" id="BARU01001560">
    <property type="protein sequence ID" value="GAH18958.1"/>
    <property type="molecule type" value="Genomic_DNA"/>
</dbReference>
<proteinExistence type="predicted"/>
<gene>
    <name evidence="1" type="ORF">S03H2_04035</name>
</gene>
<accession>X1FE13</accession>
<reference evidence="1" key="1">
    <citation type="journal article" date="2014" name="Front. Microbiol.">
        <title>High frequency of phylogenetically diverse reductive dehalogenase-homologous genes in deep subseafloor sedimentary metagenomes.</title>
        <authorList>
            <person name="Kawai M."/>
            <person name="Futagami T."/>
            <person name="Toyoda A."/>
            <person name="Takaki Y."/>
            <person name="Nishi S."/>
            <person name="Hori S."/>
            <person name="Arai W."/>
            <person name="Tsubouchi T."/>
            <person name="Morono Y."/>
            <person name="Uchiyama I."/>
            <person name="Ito T."/>
            <person name="Fujiyama A."/>
            <person name="Inagaki F."/>
            <person name="Takami H."/>
        </authorList>
    </citation>
    <scope>NUCLEOTIDE SEQUENCE</scope>
    <source>
        <strain evidence="1">Expedition CK06-06</strain>
    </source>
</reference>
<sequence>MEIQLSLGKEQAEGSWNLKELGGYWYGESDNLDSISTRATFTYFLSPSLGLKAGFARENLNHEGFAADNRPSWLRGDWTRKEEKNRLILGIEKDLLKNFKLGCTYTPIWQTQDFEFSLDITTDGRWWKAWGDGSFEGDGWNFKVTYLPKDFLELRLLSGFEDGNGNLECTEVISGGQEHRDVFRTSTNSLKKSEYDLAADLFLTKRLCLNLSYFVNNYNQTYEYLDNDRLDYQLQKNGWRCGFEWLISSGLKFKTIYSHANFKREDNWYYFSEEAPSWEGKGEEDKINLGWIFEF</sequence>
<organism evidence="1">
    <name type="scientific">marine sediment metagenome</name>
    <dbReference type="NCBI Taxonomy" id="412755"/>
    <lineage>
        <taxon>unclassified sequences</taxon>
        <taxon>metagenomes</taxon>
        <taxon>ecological metagenomes</taxon>
    </lineage>
</organism>
<protein>
    <submittedName>
        <fullName evidence="1">Uncharacterized protein</fullName>
    </submittedName>
</protein>
<comment type="caution">
    <text evidence="1">The sequence shown here is derived from an EMBL/GenBank/DDBJ whole genome shotgun (WGS) entry which is preliminary data.</text>
</comment>
<dbReference type="AlphaFoldDB" id="X1FE13"/>